<evidence type="ECO:0000313" key="10">
    <source>
        <dbReference type="EMBL" id="KAJ4437159.1"/>
    </source>
</evidence>
<keyword evidence="3 9" id="KW-0812">Transmembrane</keyword>
<comment type="caution">
    <text evidence="10">The sequence shown here is derived from an EMBL/GenBank/DDBJ whole genome shotgun (WGS) entry which is preliminary data.</text>
</comment>
<comment type="similarity">
    <text evidence="9">Belongs to the insect chemoreceptor superfamily. Heteromeric odorant receptor channel (TC 1.A.69) family.</text>
</comment>
<dbReference type="EMBL" id="JAJSOF020000021">
    <property type="protein sequence ID" value="KAJ4437159.1"/>
    <property type="molecule type" value="Genomic_DNA"/>
</dbReference>
<comment type="caution">
    <text evidence="9">Lacks conserved residue(s) required for the propagation of feature annotation.</text>
</comment>
<reference evidence="10 11" key="1">
    <citation type="journal article" date="2022" name="Allergy">
        <title>Genome assembly and annotation of Periplaneta americana reveal a comprehensive cockroach allergen profile.</title>
        <authorList>
            <person name="Wang L."/>
            <person name="Xiong Q."/>
            <person name="Saelim N."/>
            <person name="Wang L."/>
            <person name="Nong W."/>
            <person name="Wan A.T."/>
            <person name="Shi M."/>
            <person name="Liu X."/>
            <person name="Cao Q."/>
            <person name="Hui J.H.L."/>
            <person name="Sookrung N."/>
            <person name="Leung T.F."/>
            <person name="Tungtrongchitr A."/>
            <person name="Tsui S.K.W."/>
        </authorList>
    </citation>
    <scope>NUCLEOTIDE SEQUENCE [LARGE SCALE GENOMIC DNA]</scope>
    <source>
        <strain evidence="10">PWHHKU_190912</strain>
    </source>
</reference>
<evidence type="ECO:0000313" key="11">
    <source>
        <dbReference type="Proteomes" id="UP001148838"/>
    </source>
</evidence>
<keyword evidence="7 9" id="KW-0675">Receptor</keyword>
<evidence type="ECO:0000256" key="8">
    <source>
        <dbReference type="ARBA" id="ARBA00023224"/>
    </source>
</evidence>
<keyword evidence="5 9" id="KW-1133">Transmembrane helix</keyword>
<keyword evidence="8 9" id="KW-0807">Transducer</keyword>
<keyword evidence="2 9" id="KW-0716">Sensory transduction</keyword>
<evidence type="ECO:0000256" key="2">
    <source>
        <dbReference type="ARBA" id="ARBA00022606"/>
    </source>
</evidence>
<evidence type="ECO:0000256" key="6">
    <source>
        <dbReference type="ARBA" id="ARBA00023136"/>
    </source>
</evidence>
<feature type="transmembrane region" description="Helical" evidence="9">
    <location>
        <begin position="148"/>
        <end position="166"/>
    </location>
</feature>
<comment type="subcellular location">
    <subcellularLocation>
        <location evidence="9">Cell membrane</location>
        <topology evidence="9">Multi-pass membrane protein</topology>
    </subcellularLocation>
    <subcellularLocation>
        <location evidence="1">Membrane</location>
        <topology evidence="1">Multi-pass membrane protein</topology>
    </subcellularLocation>
</comment>
<keyword evidence="11" id="KW-1185">Reference proteome</keyword>
<accession>A0ABQ8SSJ0</accession>
<evidence type="ECO:0000256" key="9">
    <source>
        <dbReference type="RuleBase" id="RU351113"/>
    </source>
</evidence>
<dbReference type="PANTHER" id="PTHR21137">
    <property type="entry name" value="ODORANT RECEPTOR"/>
    <property type="match status" value="1"/>
</dbReference>
<protein>
    <recommendedName>
        <fullName evidence="9">Odorant receptor</fullName>
    </recommendedName>
</protein>
<dbReference type="Pfam" id="PF02949">
    <property type="entry name" value="7tm_6"/>
    <property type="match status" value="1"/>
</dbReference>
<sequence length="435" mass="49812">MPCPSQTSGFNVPNYVRKQYKDHNRMIYGDLGELCMLLVQQAGYTKLPYFLCEWNSRCELIDLRCDRELRAKYDARSSLMQFYDGFPRGRFPNLHKLREKVLIRRKNILRLLRFADSFIWEDLPPQDVATGNTSMGVLVRRLNSATKGFTIVFPIYYFLIYGSLILTSEKRVLTVDGWYPYDWTKSPAYEITIMIQTLLPPLNADGSSERIPNLSAKKSDGITVFRISTMVSHSFHQLAEVMAVVNTLGLASILYAFPPLYATLVVIACSQLEKVRNILSNIKQQCILSEALTTVDKKLVFETPEKMFAYMQDQLNECIRLHQQIIRFMNELEDNFSTLFVGILLILMIALCFASFAAVLAQRVRDAAFACDWIGAPVSFQRSLSFMIACANKEFILTAGKCVPVSKETMVNMIQESMSLFMFLLHVRERDEDQG</sequence>
<evidence type="ECO:0000256" key="3">
    <source>
        <dbReference type="ARBA" id="ARBA00022692"/>
    </source>
</evidence>
<dbReference type="PANTHER" id="PTHR21137:SF42">
    <property type="entry name" value="ODORANT RECEPTOR 83A"/>
    <property type="match status" value="1"/>
</dbReference>
<organism evidence="10 11">
    <name type="scientific">Periplaneta americana</name>
    <name type="common">American cockroach</name>
    <name type="synonym">Blatta americana</name>
    <dbReference type="NCBI Taxonomy" id="6978"/>
    <lineage>
        <taxon>Eukaryota</taxon>
        <taxon>Metazoa</taxon>
        <taxon>Ecdysozoa</taxon>
        <taxon>Arthropoda</taxon>
        <taxon>Hexapoda</taxon>
        <taxon>Insecta</taxon>
        <taxon>Pterygota</taxon>
        <taxon>Neoptera</taxon>
        <taxon>Polyneoptera</taxon>
        <taxon>Dictyoptera</taxon>
        <taxon>Blattodea</taxon>
        <taxon>Blattoidea</taxon>
        <taxon>Blattidae</taxon>
        <taxon>Blattinae</taxon>
        <taxon>Periplaneta</taxon>
    </lineage>
</organism>
<dbReference type="Proteomes" id="UP001148838">
    <property type="component" value="Unassembled WGS sequence"/>
</dbReference>
<keyword evidence="6 9" id="KW-0472">Membrane</keyword>
<name>A0ABQ8SSJ0_PERAM</name>
<gene>
    <name evidence="10" type="ORF">ANN_17294</name>
</gene>
<feature type="transmembrane region" description="Helical" evidence="9">
    <location>
        <begin position="339"/>
        <end position="360"/>
    </location>
</feature>
<keyword evidence="4 9" id="KW-0552">Olfaction</keyword>
<evidence type="ECO:0000256" key="1">
    <source>
        <dbReference type="ARBA" id="ARBA00004141"/>
    </source>
</evidence>
<evidence type="ECO:0000256" key="5">
    <source>
        <dbReference type="ARBA" id="ARBA00022989"/>
    </source>
</evidence>
<evidence type="ECO:0000256" key="7">
    <source>
        <dbReference type="ARBA" id="ARBA00023170"/>
    </source>
</evidence>
<proteinExistence type="inferred from homology"/>
<feature type="transmembrane region" description="Helical" evidence="9">
    <location>
        <begin position="238"/>
        <end position="257"/>
    </location>
</feature>
<evidence type="ECO:0000256" key="4">
    <source>
        <dbReference type="ARBA" id="ARBA00022725"/>
    </source>
</evidence>
<dbReference type="InterPro" id="IPR004117">
    <property type="entry name" value="7tm6_olfct_rcpt"/>
</dbReference>